<dbReference type="PANTHER" id="PTHR43022:SF1">
    <property type="entry name" value="PROTEIN SMF"/>
    <property type="match status" value="1"/>
</dbReference>
<organism evidence="4 5">
    <name type="scientific">Ignatzschineria ureiclastica</name>
    <dbReference type="NCBI Taxonomy" id="472582"/>
    <lineage>
        <taxon>Bacteria</taxon>
        <taxon>Pseudomonadati</taxon>
        <taxon>Pseudomonadota</taxon>
        <taxon>Gammaproteobacteria</taxon>
        <taxon>Cardiobacteriales</taxon>
        <taxon>Ignatzschineriaceae</taxon>
        <taxon>Ignatzschineria</taxon>
    </lineage>
</organism>
<dbReference type="NCBIfam" id="TIGR00732">
    <property type="entry name" value="dprA"/>
    <property type="match status" value="1"/>
</dbReference>
<evidence type="ECO:0000256" key="1">
    <source>
        <dbReference type="ARBA" id="ARBA00006525"/>
    </source>
</evidence>
<feature type="compositionally biased region" description="Low complexity" evidence="2">
    <location>
        <begin position="314"/>
        <end position="329"/>
    </location>
</feature>
<protein>
    <submittedName>
        <fullName evidence="4">DNA-protecting protein DprA</fullName>
    </submittedName>
</protein>
<reference evidence="5" key="1">
    <citation type="submission" date="2018-05" db="EMBL/GenBank/DDBJ databases">
        <title>Ignatzschineria dubaiensis sp. nov., isolated from necrotic foot tissues of dromedaries (Camelus dromedarius) and associated maggots in Dubai, United Arab Emirates.</title>
        <authorList>
            <person name="Tsang C.C."/>
            <person name="Tang J.Y.M."/>
            <person name="Fong J.Y.H."/>
            <person name="Kinne J."/>
            <person name="Lee H.H."/>
            <person name="Joseph M."/>
            <person name="Jose S."/>
            <person name="Schuster R.K."/>
            <person name="Tang Y."/>
            <person name="Sivakumar S."/>
            <person name="Chen J.H.K."/>
            <person name="Teng J.L.L."/>
            <person name="Lau S.K.P."/>
            <person name="Wernery U."/>
            <person name="Woo P.C.Y."/>
        </authorList>
    </citation>
    <scope>NUCLEOTIDE SEQUENCE [LARGE SCALE GENOMIC DNA]</scope>
    <source>
        <strain evidence="5">KCTC 22644</strain>
    </source>
</reference>
<evidence type="ECO:0000313" key="4">
    <source>
        <dbReference type="EMBL" id="PWD81591.1"/>
    </source>
</evidence>
<keyword evidence="5" id="KW-1185">Reference proteome</keyword>
<proteinExistence type="inferred from homology"/>
<evidence type="ECO:0000256" key="2">
    <source>
        <dbReference type="SAM" id="MobiDB-lite"/>
    </source>
</evidence>
<feature type="region of interest" description="Disordered" evidence="2">
    <location>
        <begin position="303"/>
        <end position="356"/>
    </location>
</feature>
<dbReference type="EMBL" id="QEWQ01000002">
    <property type="protein sequence ID" value="PWD81591.1"/>
    <property type="molecule type" value="Genomic_DNA"/>
</dbReference>
<dbReference type="SUPFAM" id="SSF102405">
    <property type="entry name" value="MCP/YpsA-like"/>
    <property type="match status" value="1"/>
</dbReference>
<evidence type="ECO:0000259" key="3">
    <source>
        <dbReference type="Pfam" id="PF02481"/>
    </source>
</evidence>
<sequence>MLPAWLTLYATPYLGTKRLQQLLQFFHSIEEIIAANDHAWREAGMPENVISHREHINQSIIEESLHFSQIEGNAILPIDHNDYPPLLRETYNPPMLLFVRGSVEILSKPQIAIVGARKPTQEGLYNSQLFAAELADLGLIITSGLALGVDQAAHRATIQQKKPTIAVLGTGLNNIYPKSHRGLSHEIIEKGGAIISEYPLNTAPVAQNFPRRNRIIAGLSLATLIIEATTQSGSLITARMSMEENRDVFAIPGSIHSPQSRGCHQLIREGAALVESTADIRQALSGWIDEPQGQQSLILDDIEDPPLSRHFTSRNRSTSTPNSQNSQKSITPKTAPNASLNHSTQPMSPKTVPKVKDDHPYKTIFDLLIQPQSINQLVETLKQPASEITTGLMMLEIEGLIQSAQGFYQQIR</sequence>
<comment type="caution">
    <text evidence="4">The sequence shown here is derived from an EMBL/GenBank/DDBJ whole genome shotgun (WGS) entry which is preliminary data.</text>
</comment>
<dbReference type="Proteomes" id="UP000245020">
    <property type="component" value="Unassembled WGS sequence"/>
</dbReference>
<dbReference type="InterPro" id="IPR057666">
    <property type="entry name" value="DrpA_SLOG"/>
</dbReference>
<accession>A0A2U2AG06</accession>
<dbReference type="RefSeq" id="WP_109188944.1">
    <property type="nucleotide sequence ID" value="NZ_BMYA01000005.1"/>
</dbReference>
<evidence type="ECO:0000313" key="5">
    <source>
        <dbReference type="Proteomes" id="UP000245020"/>
    </source>
</evidence>
<dbReference type="PANTHER" id="PTHR43022">
    <property type="entry name" value="PROTEIN SMF"/>
    <property type="match status" value="1"/>
</dbReference>
<dbReference type="GO" id="GO:0009294">
    <property type="term" value="P:DNA-mediated transformation"/>
    <property type="evidence" value="ECO:0007669"/>
    <property type="project" value="InterPro"/>
</dbReference>
<name>A0A2U2AG06_9GAMM</name>
<feature type="domain" description="Smf/DprA SLOG" evidence="3">
    <location>
        <begin position="76"/>
        <end position="284"/>
    </location>
</feature>
<dbReference type="InterPro" id="IPR003488">
    <property type="entry name" value="DprA"/>
</dbReference>
<dbReference type="OrthoDB" id="9785707at2"/>
<gene>
    <name evidence="4" type="primary">dprA</name>
    <name evidence="4" type="ORF">DC083_03935</name>
</gene>
<comment type="similarity">
    <text evidence="1">Belongs to the DprA/Smf family.</text>
</comment>
<dbReference type="AlphaFoldDB" id="A0A2U2AG06"/>
<dbReference type="Pfam" id="PF02481">
    <property type="entry name" value="DNA_processg_A"/>
    <property type="match status" value="1"/>
</dbReference>
<feature type="compositionally biased region" description="Polar residues" evidence="2">
    <location>
        <begin position="330"/>
        <end position="348"/>
    </location>
</feature>
<dbReference type="Gene3D" id="3.40.50.450">
    <property type="match status" value="1"/>
</dbReference>